<evidence type="ECO:0000256" key="1">
    <source>
        <dbReference type="ARBA" id="ARBA00022884"/>
    </source>
</evidence>
<dbReference type="PROSITE" id="PS50994">
    <property type="entry name" value="INTEGRASE"/>
    <property type="match status" value="1"/>
</dbReference>
<dbReference type="Proteomes" id="UP000053989">
    <property type="component" value="Unassembled WGS sequence"/>
</dbReference>
<dbReference type="InterPro" id="IPR036397">
    <property type="entry name" value="RNaseH_sf"/>
</dbReference>
<evidence type="ECO:0000313" key="4">
    <source>
        <dbReference type="Proteomes" id="UP000053989"/>
    </source>
</evidence>
<dbReference type="InterPro" id="IPR050951">
    <property type="entry name" value="Retrovirus_Pol_polyprotein"/>
</dbReference>
<protein>
    <recommendedName>
        <fullName evidence="2">Integrase catalytic domain-containing protein</fullName>
    </recommendedName>
</protein>
<proteinExistence type="predicted"/>
<accession>A0A0C3E1F9</accession>
<name>A0A0C3E1F9_9AGAM</name>
<reference evidence="3 4" key="1">
    <citation type="submission" date="2014-04" db="EMBL/GenBank/DDBJ databases">
        <authorList>
            <consortium name="DOE Joint Genome Institute"/>
            <person name="Kuo A."/>
            <person name="Kohler A."/>
            <person name="Nagy L.G."/>
            <person name="Floudas D."/>
            <person name="Copeland A."/>
            <person name="Barry K.W."/>
            <person name="Cichocki N."/>
            <person name="Veneault-Fourrey C."/>
            <person name="LaButti K."/>
            <person name="Lindquist E.A."/>
            <person name="Lipzen A."/>
            <person name="Lundell T."/>
            <person name="Morin E."/>
            <person name="Murat C."/>
            <person name="Sun H."/>
            <person name="Tunlid A."/>
            <person name="Henrissat B."/>
            <person name="Grigoriev I.V."/>
            <person name="Hibbett D.S."/>
            <person name="Martin F."/>
            <person name="Nordberg H.P."/>
            <person name="Cantor M.N."/>
            <person name="Hua S.X."/>
        </authorList>
    </citation>
    <scope>NUCLEOTIDE SEQUENCE [LARGE SCALE GENOMIC DNA]</scope>
    <source>
        <strain evidence="3 4">Foug A</strain>
    </source>
</reference>
<dbReference type="STRING" id="1036808.A0A0C3E1F9"/>
<keyword evidence="4" id="KW-1185">Reference proteome</keyword>
<dbReference type="GO" id="GO:0005634">
    <property type="term" value="C:nucleus"/>
    <property type="evidence" value="ECO:0007669"/>
    <property type="project" value="UniProtKB-ARBA"/>
</dbReference>
<dbReference type="GO" id="GO:0015074">
    <property type="term" value="P:DNA integration"/>
    <property type="evidence" value="ECO:0007669"/>
    <property type="project" value="InterPro"/>
</dbReference>
<dbReference type="EMBL" id="KN822016">
    <property type="protein sequence ID" value="KIM66600.1"/>
    <property type="molecule type" value="Genomic_DNA"/>
</dbReference>
<evidence type="ECO:0000259" key="2">
    <source>
        <dbReference type="PROSITE" id="PS50994"/>
    </source>
</evidence>
<dbReference type="HOGENOM" id="CLU_000384_22_1_1"/>
<reference evidence="4" key="2">
    <citation type="submission" date="2015-01" db="EMBL/GenBank/DDBJ databases">
        <title>Evolutionary Origins and Diversification of the Mycorrhizal Mutualists.</title>
        <authorList>
            <consortium name="DOE Joint Genome Institute"/>
            <consortium name="Mycorrhizal Genomics Consortium"/>
            <person name="Kohler A."/>
            <person name="Kuo A."/>
            <person name="Nagy L.G."/>
            <person name="Floudas D."/>
            <person name="Copeland A."/>
            <person name="Barry K.W."/>
            <person name="Cichocki N."/>
            <person name="Veneault-Fourrey C."/>
            <person name="LaButti K."/>
            <person name="Lindquist E.A."/>
            <person name="Lipzen A."/>
            <person name="Lundell T."/>
            <person name="Morin E."/>
            <person name="Murat C."/>
            <person name="Riley R."/>
            <person name="Ohm R."/>
            <person name="Sun H."/>
            <person name="Tunlid A."/>
            <person name="Henrissat B."/>
            <person name="Grigoriev I.V."/>
            <person name="Hibbett D.S."/>
            <person name="Martin F."/>
        </authorList>
    </citation>
    <scope>NUCLEOTIDE SEQUENCE [LARGE SCALE GENOMIC DNA]</scope>
    <source>
        <strain evidence="4">Foug A</strain>
    </source>
</reference>
<dbReference type="InterPro" id="IPR001584">
    <property type="entry name" value="Integrase_cat-core"/>
</dbReference>
<keyword evidence="1" id="KW-0694">RNA-binding</keyword>
<evidence type="ECO:0000313" key="3">
    <source>
        <dbReference type="EMBL" id="KIM66600.1"/>
    </source>
</evidence>
<dbReference type="SUPFAM" id="SSF53098">
    <property type="entry name" value="Ribonuclease H-like"/>
    <property type="match status" value="1"/>
</dbReference>
<dbReference type="PANTHER" id="PTHR37984:SF5">
    <property type="entry name" value="PROTEIN NYNRIN-LIKE"/>
    <property type="match status" value="1"/>
</dbReference>
<sequence>MCHQCQICSIDKVVLPPVIAMPAPLFCKAYIDTMHMAKSHGFSYIIVTDNGTPFIATLEWLVQTYHICHICISAYNSQANGVVKWSHRTICDSLIKACNDNITQWPTLMHHIIWADHVTTWKSTSHSPYYMAHGVEPLLPFDVTKAMFMIPDVHQCLDTADLITICNHQLAKRDDKLASMHKRLLKSHFASIANFEHHFTNTIQDFNFKPGSLVLILNKKVEATSNTKCKPQYSLSKRILSSC</sequence>
<dbReference type="OrthoDB" id="444848at2759"/>
<dbReference type="GO" id="GO:0003723">
    <property type="term" value="F:RNA binding"/>
    <property type="evidence" value="ECO:0007669"/>
    <property type="project" value="UniProtKB-KW"/>
</dbReference>
<dbReference type="InterPro" id="IPR012337">
    <property type="entry name" value="RNaseH-like_sf"/>
</dbReference>
<dbReference type="Gene3D" id="3.30.420.10">
    <property type="entry name" value="Ribonuclease H-like superfamily/Ribonuclease H"/>
    <property type="match status" value="1"/>
</dbReference>
<gene>
    <name evidence="3" type="ORF">SCLCIDRAFT_1149605</name>
</gene>
<organism evidence="3 4">
    <name type="scientific">Scleroderma citrinum Foug A</name>
    <dbReference type="NCBI Taxonomy" id="1036808"/>
    <lineage>
        <taxon>Eukaryota</taxon>
        <taxon>Fungi</taxon>
        <taxon>Dikarya</taxon>
        <taxon>Basidiomycota</taxon>
        <taxon>Agaricomycotina</taxon>
        <taxon>Agaricomycetes</taxon>
        <taxon>Agaricomycetidae</taxon>
        <taxon>Boletales</taxon>
        <taxon>Sclerodermatineae</taxon>
        <taxon>Sclerodermataceae</taxon>
        <taxon>Scleroderma</taxon>
    </lineage>
</organism>
<dbReference type="AlphaFoldDB" id="A0A0C3E1F9"/>
<dbReference type="InParanoid" id="A0A0C3E1F9"/>
<feature type="domain" description="Integrase catalytic" evidence="2">
    <location>
        <begin position="28"/>
        <end position="148"/>
    </location>
</feature>
<dbReference type="PANTHER" id="PTHR37984">
    <property type="entry name" value="PROTEIN CBG26694"/>
    <property type="match status" value="1"/>
</dbReference>